<dbReference type="Proteomes" id="UP000658131">
    <property type="component" value="Unassembled WGS sequence"/>
</dbReference>
<dbReference type="RefSeq" id="WP_262399182.1">
    <property type="nucleotide sequence ID" value="NZ_JACRTB010000005.1"/>
</dbReference>
<feature type="transmembrane region" description="Helical" evidence="1">
    <location>
        <begin position="30"/>
        <end position="51"/>
    </location>
</feature>
<dbReference type="PIRSF" id="PIRSF038991">
    <property type="entry name" value="Protein_AbrB"/>
    <property type="match status" value="1"/>
</dbReference>
<organism evidence="2 3">
    <name type="scientific">Yanshouia hominis</name>
    <dbReference type="NCBI Taxonomy" id="2763673"/>
    <lineage>
        <taxon>Bacteria</taxon>
        <taxon>Bacillati</taxon>
        <taxon>Bacillota</taxon>
        <taxon>Clostridia</taxon>
        <taxon>Eubacteriales</taxon>
        <taxon>Oscillospiraceae</taxon>
        <taxon>Yanshouia</taxon>
    </lineage>
</organism>
<comment type="caution">
    <text evidence="2">The sequence shown here is derived from an EMBL/GenBank/DDBJ whole genome shotgun (WGS) entry which is preliminary data.</text>
</comment>
<proteinExistence type="predicted"/>
<evidence type="ECO:0000313" key="2">
    <source>
        <dbReference type="EMBL" id="MBC8575557.1"/>
    </source>
</evidence>
<keyword evidence="1" id="KW-1133">Transmembrane helix</keyword>
<dbReference type="NCBIfam" id="TIGR03082">
    <property type="entry name" value="Gneg_AbrB_dup"/>
    <property type="match status" value="1"/>
</dbReference>
<gene>
    <name evidence="2" type="ORF">H8717_03900</name>
</gene>
<keyword evidence="3" id="KW-1185">Reference proteome</keyword>
<dbReference type="InterPro" id="IPR017516">
    <property type="entry name" value="AbrB_dup"/>
</dbReference>
<dbReference type="PANTHER" id="PTHR38457:SF1">
    <property type="entry name" value="REGULATOR ABRB-RELATED"/>
    <property type="match status" value="1"/>
</dbReference>
<dbReference type="Pfam" id="PF05145">
    <property type="entry name" value="AbrB"/>
    <property type="match status" value="2"/>
</dbReference>
<feature type="transmembrane region" description="Helical" evidence="1">
    <location>
        <begin position="269"/>
        <end position="292"/>
    </location>
</feature>
<evidence type="ECO:0000256" key="1">
    <source>
        <dbReference type="SAM" id="Phobius"/>
    </source>
</evidence>
<feature type="transmembrane region" description="Helical" evidence="1">
    <location>
        <begin position="193"/>
        <end position="210"/>
    </location>
</feature>
<sequence length="354" mass="38375">MNREEKMNIIITFAAAGFVGFLFYKLRIPGAMMIGAVCGTVLLSLTLRCAAMPYAAKFSAQVTAGAFIGCSVEKSDLLQLRNAYRPALVVLGSFLLLNFSVGLLLRRITDIDLLTALLCAVPGGMSDLTLTAADMGADISHVVVLQFVRLCAGIGLFPSWIVWLDRKFVRKERAESETAFSIKERKKSDSPPAGVLCILLSAGVCGFLGRCLRLPAGTLIFSMMGSLFLKMTVLPVSLPRWIKRLAQILSGAYIGCSVSYDSLMKIHTLLIPAMIIVFAYMLNALLVGNLLFRRFCIPFREAMLMATPAGASDMALISADIGVQSPILIVVQILRMLAAAAIFPQICYQAAILF</sequence>
<accession>A0ABR7NGM4</accession>
<protein>
    <submittedName>
        <fullName evidence="2">AbrB family transcriptional regulator</fullName>
    </submittedName>
</protein>
<feature type="transmembrane region" description="Helical" evidence="1">
    <location>
        <begin position="87"/>
        <end position="105"/>
    </location>
</feature>
<reference evidence="2 3" key="1">
    <citation type="submission" date="2020-08" db="EMBL/GenBank/DDBJ databases">
        <title>Genome public.</title>
        <authorList>
            <person name="Liu C."/>
            <person name="Sun Q."/>
        </authorList>
    </citation>
    <scope>NUCLEOTIDE SEQUENCE [LARGE SCALE GENOMIC DNA]</scope>
    <source>
        <strain evidence="2 3">BX1</strain>
    </source>
</reference>
<keyword evidence="1" id="KW-0472">Membrane</keyword>
<name>A0ABR7NGM4_9FIRM</name>
<keyword evidence="1" id="KW-0812">Transmembrane</keyword>
<dbReference type="PANTHER" id="PTHR38457">
    <property type="entry name" value="REGULATOR ABRB-RELATED"/>
    <property type="match status" value="1"/>
</dbReference>
<feature type="transmembrane region" description="Helical" evidence="1">
    <location>
        <begin position="7"/>
        <end position="24"/>
    </location>
</feature>
<evidence type="ECO:0000313" key="3">
    <source>
        <dbReference type="Proteomes" id="UP000658131"/>
    </source>
</evidence>
<feature type="transmembrane region" description="Helical" evidence="1">
    <location>
        <begin position="143"/>
        <end position="163"/>
    </location>
</feature>
<dbReference type="EMBL" id="JACRTB010000005">
    <property type="protein sequence ID" value="MBC8575557.1"/>
    <property type="molecule type" value="Genomic_DNA"/>
</dbReference>
<dbReference type="InterPro" id="IPR007820">
    <property type="entry name" value="AbrB_fam"/>
</dbReference>